<dbReference type="Gene3D" id="1.20.1070.10">
    <property type="entry name" value="Rhodopsin 7-helix transmembrane proteins"/>
    <property type="match status" value="1"/>
</dbReference>
<dbReference type="Proteomes" id="UP000038045">
    <property type="component" value="Unplaced"/>
</dbReference>
<feature type="transmembrane region" description="Helical" evidence="5">
    <location>
        <begin position="45"/>
        <end position="64"/>
    </location>
</feature>
<feature type="transmembrane region" description="Helical" evidence="5">
    <location>
        <begin position="181"/>
        <end position="202"/>
    </location>
</feature>
<dbReference type="Pfam" id="PF10323">
    <property type="entry name" value="7TM_GPCR_Srv"/>
    <property type="match status" value="1"/>
</dbReference>
<dbReference type="SUPFAM" id="SSF81321">
    <property type="entry name" value="Family A G protein-coupled receptor-like"/>
    <property type="match status" value="1"/>
</dbReference>
<dbReference type="WBParaSite" id="PTRK_0001590700.1">
    <property type="protein sequence ID" value="PTRK_0001590700.1"/>
    <property type="gene ID" value="PTRK_0001590700"/>
</dbReference>
<dbReference type="InterPro" id="IPR017452">
    <property type="entry name" value="GPCR_Rhodpsn_7TM"/>
</dbReference>
<evidence type="ECO:0000256" key="3">
    <source>
        <dbReference type="ARBA" id="ARBA00022989"/>
    </source>
</evidence>
<proteinExistence type="predicted"/>
<keyword evidence="7" id="KW-1185">Reference proteome</keyword>
<feature type="transmembrane region" description="Helical" evidence="5">
    <location>
        <begin position="262"/>
        <end position="286"/>
    </location>
</feature>
<protein>
    <submittedName>
        <fullName evidence="8">G_PROTEIN_RECEP_F1_2 domain-containing protein</fullName>
    </submittedName>
</protein>
<dbReference type="CDD" id="cd00637">
    <property type="entry name" value="7tm_classA_rhodopsin-like"/>
    <property type="match status" value="1"/>
</dbReference>
<evidence type="ECO:0000313" key="8">
    <source>
        <dbReference type="WBParaSite" id="PTRK_0001590700.1"/>
    </source>
</evidence>
<accession>A0A0N5A2P1</accession>
<evidence type="ECO:0000313" key="7">
    <source>
        <dbReference type="Proteomes" id="UP000038045"/>
    </source>
</evidence>
<evidence type="ECO:0000256" key="2">
    <source>
        <dbReference type="ARBA" id="ARBA00022692"/>
    </source>
</evidence>
<keyword evidence="2 5" id="KW-0812">Transmembrane</keyword>
<keyword evidence="3 5" id="KW-1133">Transmembrane helix</keyword>
<dbReference type="InterPro" id="IPR019426">
    <property type="entry name" value="7TM_GPCR_serpentine_rcpt_Srv"/>
</dbReference>
<feature type="transmembrane region" description="Helical" evidence="5">
    <location>
        <begin position="223"/>
        <end position="242"/>
    </location>
</feature>
<evidence type="ECO:0000256" key="1">
    <source>
        <dbReference type="ARBA" id="ARBA00004370"/>
    </source>
</evidence>
<reference evidence="8" key="1">
    <citation type="submission" date="2017-02" db="UniProtKB">
        <authorList>
            <consortium name="WormBaseParasite"/>
        </authorList>
    </citation>
    <scope>IDENTIFICATION</scope>
</reference>
<dbReference type="PROSITE" id="PS50262">
    <property type="entry name" value="G_PROTEIN_RECEP_F1_2"/>
    <property type="match status" value="1"/>
</dbReference>
<keyword evidence="4 5" id="KW-0472">Membrane</keyword>
<feature type="transmembrane region" description="Helical" evidence="5">
    <location>
        <begin position="129"/>
        <end position="148"/>
    </location>
</feature>
<dbReference type="PANTHER" id="PTHR31552">
    <property type="entry name" value="SERPENTINE RECEPTOR CLASS GAMMA"/>
    <property type="match status" value="1"/>
</dbReference>
<name>A0A0N5A2P1_PARTI</name>
<dbReference type="GO" id="GO:0016020">
    <property type="term" value="C:membrane"/>
    <property type="evidence" value="ECO:0007669"/>
    <property type="project" value="UniProtKB-SubCell"/>
</dbReference>
<evidence type="ECO:0000256" key="5">
    <source>
        <dbReference type="SAM" id="Phobius"/>
    </source>
</evidence>
<evidence type="ECO:0000256" key="4">
    <source>
        <dbReference type="ARBA" id="ARBA00023136"/>
    </source>
</evidence>
<evidence type="ECO:0000259" key="6">
    <source>
        <dbReference type="PROSITE" id="PS50262"/>
    </source>
</evidence>
<feature type="domain" description="G-protein coupled receptors family 1 profile" evidence="6">
    <location>
        <begin position="26"/>
        <end position="286"/>
    </location>
</feature>
<dbReference type="AlphaFoldDB" id="A0A0N5A2P1"/>
<sequence>MPANISDIIQLIYTILLLPFYLYFTYQLGYQIFIRKNKELRNEYYPLLFYKGIIDNTTIIVMFLTSRIQKFNVFDDFFLNNNFLAYILYFTTGLTFSNMFFIAFFISFNRFIALCHPIKYKSYFSLKKLSIYIFSMALIGIIIGSWAITYKVHYVWNKEAKRVSGVFINPNNAYFNSVLTIFLYFPLLIFTSIFNVITFLKYRSIKSHSSKNPSINKVEYRLFFYNVVSFLVMIAFEIYYIFRYFPYVLGNLAYLEAIAIQSLSWMVDIMTYGLFITSLSLSKVLYNLMRSSKKRVLVINCGFKTDSR</sequence>
<organism evidence="7 8">
    <name type="scientific">Parastrongyloides trichosuri</name>
    <name type="common">Possum-specific nematode worm</name>
    <dbReference type="NCBI Taxonomy" id="131310"/>
    <lineage>
        <taxon>Eukaryota</taxon>
        <taxon>Metazoa</taxon>
        <taxon>Ecdysozoa</taxon>
        <taxon>Nematoda</taxon>
        <taxon>Chromadorea</taxon>
        <taxon>Rhabditida</taxon>
        <taxon>Tylenchina</taxon>
        <taxon>Panagrolaimomorpha</taxon>
        <taxon>Strongyloidoidea</taxon>
        <taxon>Strongyloididae</taxon>
        <taxon>Parastrongyloides</taxon>
    </lineage>
</organism>
<feature type="transmembrane region" description="Helical" evidence="5">
    <location>
        <begin position="12"/>
        <end position="33"/>
    </location>
</feature>
<comment type="subcellular location">
    <subcellularLocation>
        <location evidence="1">Membrane</location>
    </subcellularLocation>
</comment>
<dbReference type="PANTHER" id="PTHR31552:SF8">
    <property type="entry name" value="SERPENTINE RECEPTOR CLASS GAMMA"/>
    <property type="match status" value="1"/>
</dbReference>
<feature type="transmembrane region" description="Helical" evidence="5">
    <location>
        <begin position="84"/>
        <end position="108"/>
    </location>
</feature>